<keyword evidence="1" id="KW-0547">Nucleotide-binding</keyword>
<evidence type="ECO:0000313" key="7">
    <source>
        <dbReference type="Proteomes" id="UP000182110"/>
    </source>
</evidence>
<dbReference type="GO" id="GO:0006355">
    <property type="term" value="P:regulation of DNA-templated transcription"/>
    <property type="evidence" value="ECO:0007669"/>
    <property type="project" value="InterPro"/>
</dbReference>
<accession>A0AAN2PG80</accession>
<dbReference type="Pfam" id="PF18024">
    <property type="entry name" value="HTH_50"/>
    <property type="match status" value="1"/>
</dbReference>
<comment type="caution">
    <text evidence="6">The sequence shown here is derived from an EMBL/GenBank/DDBJ whole genome shotgun (WGS) entry which is preliminary data.</text>
</comment>
<dbReference type="AlphaFoldDB" id="A0AAN2PG80"/>
<name>A0AAN2PG80_9BACI</name>
<dbReference type="Gene3D" id="1.10.8.60">
    <property type="match status" value="1"/>
</dbReference>
<keyword evidence="2" id="KW-0067">ATP-binding</keyword>
<dbReference type="InterPro" id="IPR002078">
    <property type="entry name" value="Sigma_54_int"/>
</dbReference>
<evidence type="ECO:0000256" key="3">
    <source>
        <dbReference type="ARBA" id="ARBA00023015"/>
    </source>
</evidence>
<evidence type="ECO:0000259" key="5">
    <source>
        <dbReference type="PROSITE" id="PS50045"/>
    </source>
</evidence>
<organism evidence="6 7">
    <name type="scientific">Peribacillus simplex</name>
    <dbReference type="NCBI Taxonomy" id="1478"/>
    <lineage>
        <taxon>Bacteria</taxon>
        <taxon>Bacillati</taxon>
        <taxon>Bacillota</taxon>
        <taxon>Bacilli</taxon>
        <taxon>Bacillales</taxon>
        <taxon>Bacillaceae</taxon>
        <taxon>Peribacillus</taxon>
    </lineage>
</organism>
<feature type="domain" description="Sigma-54 factor interaction" evidence="5">
    <location>
        <begin position="1"/>
        <end position="58"/>
    </location>
</feature>
<proteinExistence type="predicted"/>
<dbReference type="GO" id="GO:0003677">
    <property type="term" value="F:DNA binding"/>
    <property type="evidence" value="ECO:0007669"/>
    <property type="project" value="UniProtKB-KW"/>
</dbReference>
<dbReference type="InterPro" id="IPR027417">
    <property type="entry name" value="P-loop_NTPase"/>
</dbReference>
<dbReference type="PANTHER" id="PTHR32071:SF57">
    <property type="entry name" value="C4-DICARBOXYLATE TRANSPORT TRANSCRIPTIONAL REGULATORY PROTEIN DCTD"/>
    <property type="match status" value="1"/>
</dbReference>
<keyword evidence="7" id="KW-1185">Reference proteome</keyword>
<dbReference type="SUPFAM" id="SSF52540">
    <property type="entry name" value="P-loop containing nucleoside triphosphate hydrolases"/>
    <property type="match status" value="1"/>
</dbReference>
<evidence type="ECO:0000256" key="1">
    <source>
        <dbReference type="ARBA" id="ARBA00022741"/>
    </source>
</evidence>
<evidence type="ECO:0000313" key="6">
    <source>
        <dbReference type="EMBL" id="CEG30920.1"/>
    </source>
</evidence>
<dbReference type="Pfam" id="PF25601">
    <property type="entry name" value="AAA_lid_14"/>
    <property type="match status" value="1"/>
</dbReference>
<dbReference type="Gene3D" id="1.10.10.60">
    <property type="entry name" value="Homeodomain-like"/>
    <property type="match status" value="1"/>
</dbReference>
<keyword evidence="4" id="KW-0804">Transcription</keyword>
<dbReference type="PROSITE" id="PS00688">
    <property type="entry name" value="SIGMA54_INTERACT_3"/>
    <property type="match status" value="1"/>
</dbReference>
<dbReference type="EMBL" id="CCXW01000001">
    <property type="protein sequence ID" value="CEG30920.1"/>
    <property type="molecule type" value="Genomic_DNA"/>
</dbReference>
<evidence type="ECO:0000256" key="4">
    <source>
        <dbReference type="ARBA" id="ARBA00023163"/>
    </source>
</evidence>
<dbReference type="PROSITE" id="PS50045">
    <property type="entry name" value="SIGMA54_INTERACT_4"/>
    <property type="match status" value="1"/>
</dbReference>
<dbReference type="InterPro" id="IPR058031">
    <property type="entry name" value="AAA_lid_NorR"/>
</dbReference>
<sequence>MREHKEDIIPLTYNFLNKFNERYHENKVISEECLNLLIHYSWPSNVRQLENLIERLVLISDSVILMSDLPEMITENVEQVTQIDLPTSLDKALDETKRILIRKSYQTYKSSRKVAKDLSISQTKASALIREYCEDLMNK</sequence>
<dbReference type="PANTHER" id="PTHR32071">
    <property type="entry name" value="TRANSCRIPTIONAL REGULATORY PROTEIN"/>
    <property type="match status" value="1"/>
</dbReference>
<gene>
    <name evidence="6" type="ORF">BN1180_01053</name>
</gene>
<keyword evidence="3" id="KW-0805">Transcription regulation</keyword>
<dbReference type="InterPro" id="IPR030828">
    <property type="entry name" value="HTH_TyrR"/>
</dbReference>
<evidence type="ECO:0000256" key="2">
    <source>
        <dbReference type="ARBA" id="ARBA00022840"/>
    </source>
</evidence>
<dbReference type="Proteomes" id="UP000182110">
    <property type="component" value="Unassembled WGS sequence"/>
</dbReference>
<protein>
    <submittedName>
        <fullName evidence="6">PAS/PAC sensor protein</fullName>
    </submittedName>
</protein>
<reference evidence="6 7" key="1">
    <citation type="journal article" date="2014" name="Genome Announc.">
        <title>Genome Sequence of Bacillus simplex Strain P558, Isolated from a Human Fecal Sample.</title>
        <authorList>
            <person name="Croce O."/>
            <person name="Hugon P."/>
            <person name="Lagier J.C."/>
            <person name="Bibi F."/>
            <person name="Robert C."/>
            <person name="Azhar E.I."/>
            <person name="Raoult D."/>
            <person name="Fournier P.E."/>
        </authorList>
    </citation>
    <scope>NUCLEOTIDE SEQUENCE [LARGE SCALE GENOMIC DNA]</scope>
    <source>
        <strain evidence="6 7">P558</strain>
    </source>
</reference>
<dbReference type="GO" id="GO:0005524">
    <property type="term" value="F:ATP binding"/>
    <property type="evidence" value="ECO:0007669"/>
    <property type="project" value="UniProtKB-KW"/>
</dbReference>
<dbReference type="InterPro" id="IPR025944">
    <property type="entry name" value="Sigma_54_int_dom_CS"/>
</dbReference>